<keyword evidence="3" id="KW-1185">Reference proteome</keyword>
<dbReference type="AlphaFoldDB" id="A0A1M6AC15"/>
<dbReference type="Pfam" id="PF06283">
    <property type="entry name" value="ThuA"/>
    <property type="match status" value="1"/>
</dbReference>
<dbReference type="SUPFAM" id="SSF52317">
    <property type="entry name" value="Class I glutamine amidotransferase-like"/>
    <property type="match status" value="1"/>
</dbReference>
<dbReference type="Gene3D" id="3.40.50.880">
    <property type="match status" value="1"/>
</dbReference>
<dbReference type="CDD" id="cd03143">
    <property type="entry name" value="A4_beta-galactosidase_middle_domain"/>
    <property type="match status" value="1"/>
</dbReference>
<dbReference type="PANTHER" id="PTHR40469:SF2">
    <property type="entry name" value="GALACTOSE-BINDING DOMAIN-LIKE SUPERFAMILY PROTEIN"/>
    <property type="match status" value="1"/>
</dbReference>
<dbReference type="STRING" id="558155.SAMN04487911_101168"/>
<dbReference type="PANTHER" id="PTHR40469">
    <property type="entry name" value="SECRETED GLYCOSYL HYDROLASE"/>
    <property type="match status" value="1"/>
</dbReference>
<dbReference type="PROSITE" id="PS51257">
    <property type="entry name" value="PROKAR_LIPOPROTEIN"/>
    <property type="match status" value="1"/>
</dbReference>
<reference evidence="2 3" key="1">
    <citation type="submission" date="2016-11" db="EMBL/GenBank/DDBJ databases">
        <authorList>
            <person name="Jaros S."/>
            <person name="Januszkiewicz K."/>
            <person name="Wedrychowicz H."/>
        </authorList>
    </citation>
    <scope>NUCLEOTIDE SEQUENCE [LARGE SCALE GENOMIC DNA]</scope>
    <source>
        <strain evidence="2 3">CGMCC 1.8863</strain>
    </source>
</reference>
<dbReference type="RefSeq" id="WP_072762736.1">
    <property type="nucleotide sequence ID" value="NZ_FQYX01000001.1"/>
</dbReference>
<feature type="domain" description="ThuA-like" evidence="1">
    <location>
        <begin position="50"/>
        <end position="259"/>
    </location>
</feature>
<accession>A0A1M6AC15</accession>
<sequence>MRRLFRNLTFLIAAAMFTGCGGTKIEQQVVLNPNLHTSPPLNLPRLSAPQVLVFTKTAGFRHGSIEKGVATLVELGLDNNFKVTQTADSLQFNLPNLKKYKLVIFLSTTMDVLGDAEQKAFERYIQGGGSFMGIHAAADTEYDWPWYGKLVGAYFVSHPKQQHATIQVVDKTHPSTAHLNDNWLHFDEWYNYKNINPDLKVLMMLDESSYEGGENGDYHPIAWYHEFDGGRSFYTGLGHTEEAFDDPDFRAHLLGGINYGLRR</sequence>
<dbReference type="InterPro" id="IPR029062">
    <property type="entry name" value="Class_I_gatase-like"/>
</dbReference>
<evidence type="ECO:0000259" key="1">
    <source>
        <dbReference type="Pfam" id="PF06283"/>
    </source>
</evidence>
<dbReference type="Proteomes" id="UP000184231">
    <property type="component" value="Unassembled WGS sequence"/>
</dbReference>
<dbReference type="OrthoDB" id="9816308at2"/>
<organism evidence="2 3">
    <name type="scientific">Arenibacter nanhaiticus</name>
    <dbReference type="NCBI Taxonomy" id="558155"/>
    <lineage>
        <taxon>Bacteria</taxon>
        <taxon>Pseudomonadati</taxon>
        <taxon>Bacteroidota</taxon>
        <taxon>Flavobacteriia</taxon>
        <taxon>Flavobacteriales</taxon>
        <taxon>Flavobacteriaceae</taxon>
        <taxon>Arenibacter</taxon>
    </lineage>
</organism>
<evidence type="ECO:0000313" key="2">
    <source>
        <dbReference type="EMBL" id="SHI34026.1"/>
    </source>
</evidence>
<proteinExistence type="predicted"/>
<evidence type="ECO:0000313" key="3">
    <source>
        <dbReference type="Proteomes" id="UP000184231"/>
    </source>
</evidence>
<name>A0A1M6AC15_9FLAO</name>
<gene>
    <name evidence="2" type="ORF">SAMN04487911_101168</name>
</gene>
<dbReference type="InterPro" id="IPR029010">
    <property type="entry name" value="ThuA-like"/>
</dbReference>
<protein>
    <recommendedName>
        <fullName evidence="1">ThuA-like domain-containing protein</fullName>
    </recommendedName>
</protein>
<dbReference type="EMBL" id="FQYX01000001">
    <property type="protein sequence ID" value="SHI34026.1"/>
    <property type="molecule type" value="Genomic_DNA"/>
</dbReference>